<dbReference type="Proteomes" id="UP000886998">
    <property type="component" value="Unassembled WGS sequence"/>
</dbReference>
<sequence length="137" mass="15968">MVSDANKEDVTLRFKRYQGKNCIKTCTHSETVLLSVILEELRRAMCIFWQTNAHQYERHKYETNLPKTNHKAENFQISLLSPLFQITSDRRHPPAFSSQPERVMVTILFPWKPDAEDAIDNCVPFAIPSTGIQDEFR</sequence>
<keyword evidence="2" id="KW-1185">Reference proteome</keyword>
<name>A0A8X6XIP3_9ARAC</name>
<dbReference type="EMBL" id="BMAV01009539">
    <property type="protein sequence ID" value="GFY53886.1"/>
    <property type="molecule type" value="Genomic_DNA"/>
</dbReference>
<comment type="caution">
    <text evidence="1">The sequence shown here is derived from an EMBL/GenBank/DDBJ whole genome shotgun (WGS) entry which is preliminary data.</text>
</comment>
<gene>
    <name evidence="1" type="ORF">TNIN_407591</name>
</gene>
<organism evidence="1 2">
    <name type="scientific">Trichonephila inaurata madagascariensis</name>
    <dbReference type="NCBI Taxonomy" id="2747483"/>
    <lineage>
        <taxon>Eukaryota</taxon>
        <taxon>Metazoa</taxon>
        <taxon>Ecdysozoa</taxon>
        <taxon>Arthropoda</taxon>
        <taxon>Chelicerata</taxon>
        <taxon>Arachnida</taxon>
        <taxon>Araneae</taxon>
        <taxon>Araneomorphae</taxon>
        <taxon>Entelegynae</taxon>
        <taxon>Araneoidea</taxon>
        <taxon>Nephilidae</taxon>
        <taxon>Trichonephila</taxon>
        <taxon>Trichonephila inaurata</taxon>
    </lineage>
</organism>
<evidence type="ECO:0000313" key="2">
    <source>
        <dbReference type="Proteomes" id="UP000886998"/>
    </source>
</evidence>
<protein>
    <submittedName>
        <fullName evidence="1">Uncharacterized protein</fullName>
    </submittedName>
</protein>
<reference evidence="1" key="1">
    <citation type="submission" date="2020-08" db="EMBL/GenBank/DDBJ databases">
        <title>Multicomponent nature underlies the extraordinary mechanical properties of spider dragline silk.</title>
        <authorList>
            <person name="Kono N."/>
            <person name="Nakamura H."/>
            <person name="Mori M."/>
            <person name="Yoshida Y."/>
            <person name="Ohtoshi R."/>
            <person name="Malay A.D."/>
            <person name="Moran D.A.P."/>
            <person name="Tomita M."/>
            <person name="Numata K."/>
            <person name="Arakawa K."/>
        </authorList>
    </citation>
    <scope>NUCLEOTIDE SEQUENCE</scope>
</reference>
<accession>A0A8X6XIP3</accession>
<evidence type="ECO:0000313" key="1">
    <source>
        <dbReference type="EMBL" id="GFY53886.1"/>
    </source>
</evidence>
<proteinExistence type="predicted"/>
<dbReference type="AlphaFoldDB" id="A0A8X6XIP3"/>